<dbReference type="InterPro" id="IPR014710">
    <property type="entry name" value="RmlC-like_jellyroll"/>
</dbReference>
<feature type="domain" description="Cyclic nucleotide-binding" evidence="4">
    <location>
        <begin position="13"/>
        <end position="133"/>
    </location>
</feature>
<proteinExistence type="predicted"/>
<dbReference type="GO" id="GO:0003677">
    <property type="term" value="F:DNA binding"/>
    <property type="evidence" value="ECO:0007669"/>
    <property type="project" value="UniProtKB-KW"/>
</dbReference>
<gene>
    <name evidence="6" type="ORF">DFJ67_5873</name>
</gene>
<dbReference type="GO" id="GO:0005829">
    <property type="term" value="C:cytosol"/>
    <property type="evidence" value="ECO:0007669"/>
    <property type="project" value="TreeGrafter"/>
</dbReference>
<dbReference type="CDD" id="cd00038">
    <property type="entry name" value="CAP_ED"/>
    <property type="match status" value="1"/>
</dbReference>
<dbReference type="AlphaFoldDB" id="A0A3D9ZSG1"/>
<dbReference type="Gene3D" id="1.10.10.10">
    <property type="entry name" value="Winged helix-like DNA-binding domain superfamily/Winged helix DNA-binding domain"/>
    <property type="match status" value="1"/>
</dbReference>
<dbReference type="PROSITE" id="PS51063">
    <property type="entry name" value="HTH_CRP_2"/>
    <property type="match status" value="1"/>
</dbReference>
<evidence type="ECO:0000313" key="6">
    <source>
        <dbReference type="EMBL" id="REF99829.1"/>
    </source>
</evidence>
<dbReference type="SMART" id="SM00100">
    <property type="entry name" value="cNMP"/>
    <property type="match status" value="1"/>
</dbReference>
<dbReference type="InterPro" id="IPR018490">
    <property type="entry name" value="cNMP-bd_dom_sf"/>
</dbReference>
<dbReference type="SMART" id="SM00419">
    <property type="entry name" value="HTH_CRP"/>
    <property type="match status" value="1"/>
</dbReference>
<dbReference type="InterPro" id="IPR012318">
    <property type="entry name" value="HTH_CRP"/>
</dbReference>
<evidence type="ECO:0000259" key="5">
    <source>
        <dbReference type="PROSITE" id="PS51063"/>
    </source>
</evidence>
<keyword evidence="2" id="KW-0238">DNA-binding</keyword>
<dbReference type="GO" id="GO:0003700">
    <property type="term" value="F:DNA-binding transcription factor activity"/>
    <property type="evidence" value="ECO:0007669"/>
    <property type="project" value="TreeGrafter"/>
</dbReference>
<comment type="caution">
    <text evidence="6">The sequence shown here is derived from an EMBL/GenBank/DDBJ whole genome shotgun (WGS) entry which is preliminary data.</text>
</comment>
<dbReference type="PANTHER" id="PTHR24567:SF68">
    <property type="entry name" value="DNA-BINDING TRANSCRIPTIONAL DUAL REGULATOR CRP"/>
    <property type="match status" value="1"/>
</dbReference>
<dbReference type="PROSITE" id="PS00888">
    <property type="entry name" value="CNMP_BINDING_1"/>
    <property type="match status" value="1"/>
</dbReference>
<dbReference type="Pfam" id="PF13545">
    <property type="entry name" value="HTH_Crp_2"/>
    <property type="match status" value="1"/>
</dbReference>
<dbReference type="SUPFAM" id="SSF46785">
    <property type="entry name" value="Winged helix' DNA-binding domain"/>
    <property type="match status" value="1"/>
</dbReference>
<protein>
    <submittedName>
        <fullName evidence="6">CRP-like cAMP-binding protein</fullName>
    </submittedName>
</protein>
<evidence type="ECO:0000256" key="1">
    <source>
        <dbReference type="ARBA" id="ARBA00023015"/>
    </source>
</evidence>
<dbReference type="InterPro" id="IPR050397">
    <property type="entry name" value="Env_Response_Regulators"/>
</dbReference>
<dbReference type="Proteomes" id="UP000256913">
    <property type="component" value="Unassembled WGS sequence"/>
</dbReference>
<evidence type="ECO:0000256" key="3">
    <source>
        <dbReference type="ARBA" id="ARBA00023163"/>
    </source>
</evidence>
<keyword evidence="7" id="KW-1185">Reference proteome</keyword>
<name>A0A3D9ZSG1_9ACTN</name>
<organism evidence="6 7">
    <name type="scientific">Asanoa ferruginea</name>
    <dbReference type="NCBI Taxonomy" id="53367"/>
    <lineage>
        <taxon>Bacteria</taxon>
        <taxon>Bacillati</taxon>
        <taxon>Actinomycetota</taxon>
        <taxon>Actinomycetes</taxon>
        <taxon>Micromonosporales</taxon>
        <taxon>Micromonosporaceae</taxon>
        <taxon>Asanoa</taxon>
    </lineage>
</organism>
<dbReference type="SUPFAM" id="SSF51206">
    <property type="entry name" value="cAMP-binding domain-like"/>
    <property type="match status" value="1"/>
</dbReference>
<dbReference type="Gene3D" id="2.60.120.10">
    <property type="entry name" value="Jelly Rolls"/>
    <property type="match status" value="1"/>
</dbReference>
<reference evidence="6 7" key="1">
    <citation type="submission" date="2018-08" db="EMBL/GenBank/DDBJ databases">
        <title>Sequencing the genomes of 1000 actinobacteria strains.</title>
        <authorList>
            <person name="Klenk H.-P."/>
        </authorList>
    </citation>
    <scope>NUCLEOTIDE SEQUENCE [LARGE SCALE GENOMIC DNA]</scope>
    <source>
        <strain evidence="6 7">DSM 44099</strain>
    </source>
</reference>
<dbReference type="InterPro" id="IPR036388">
    <property type="entry name" value="WH-like_DNA-bd_sf"/>
</dbReference>
<dbReference type="EMBL" id="QUMQ01000001">
    <property type="protein sequence ID" value="REF99829.1"/>
    <property type="molecule type" value="Genomic_DNA"/>
</dbReference>
<evidence type="ECO:0000256" key="2">
    <source>
        <dbReference type="ARBA" id="ARBA00023125"/>
    </source>
</evidence>
<feature type="domain" description="HTH crp-type" evidence="5">
    <location>
        <begin position="146"/>
        <end position="217"/>
    </location>
</feature>
<accession>A0A3D9ZSG1</accession>
<dbReference type="InterPro" id="IPR000595">
    <property type="entry name" value="cNMP-bd_dom"/>
</dbReference>
<dbReference type="InterPro" id="IPR036390">
    <property type="entry name" value="WH_DNA-bd_sf"/>
</dbReference>
<dbReference type="PROSITE" id="PS50042">
    <property type="entry name" value="CNMP_BINDING_3"/>
    <property type="match status" value="1"/>
</dbReference>
<keyword evidence="1" id="KW-0805">Transcription regulation</keyword>
<sequence length="233" mass="25873">MDHGEQSWQPKSFVARLSRPEYNTLIGLGRREDFRDGAFLVRQGDRGRDVFVLINGRVQILFAGLEGRESRLAIRGRGDLVGEMAFMDQRPRSASGRALGTVATLRLTSEAFSRFFENHPTAYRSLAQTLTDRLRAAENRQLEGGYDVESRVAATLCQIAVTESDDVGAPLVVKRTQRDLGQLIGAATISVHRTLRNLAGRGIVETHHRTIVILDVDALGQVAKGRKTMHHLM</sequence>
<dbReference type="Pfam" id="PF00027">
    <property type="entry name" value="cNMP_binding"/>
    <property type="match status" value="1"/>
</dbReference>
<evidence type="ECO:0000259" key="4">
    <source>
        <dbReference type="PROSITE" id="PS50042"/>
    </source>
</evidence>
<keyword evidence="3" id="KW-0804">Transcription</keyword>
<evidence type="ECO:0000313" key="7">
    <source>
        <dbReference type="Proteomes" id="UP000256913"/>
    </source>
</evidence>
<dbReference type="InterPro" id="IPR018488">
    <property type="entry name" value="cNMP-bd_CS"/>
</dbReference>
<dbReference type="PANTHER" id="PTHR24567">
    <property type="entry name" value="CRP FAMILY TRANSCRIPTIONAL REGULATORY PROTEIN"/>
    <property type="match status" value="1"/>
</dbReference>